<proteinExistence type="predicted"/>
<name>A0A7R9FEM2_9NEOP</name>
<dbReference type="Pfam" id="PF13855">
    <property type="entry name" value="LRR_8"/>
    <property type="match status" value="1"/>
</dbReference>
<protein>
    <recommendedName>
        <fullName evidence="4">Chaoptin</fullName>
    </recommendedName>
</protein>
<dbReference type="SUPFAM" id="SSF52058">
    <property type="entry name" value="L domain-like"/>
    <property type="match status" value="1"/>
</dbReference>
<accession>A0A7R9FEM2</accession>
<gene>
    <name evidence="3" type="ORF">TTEB3V08_LOCUS333</name>
</gene>
<dbReference type="InterPro" id="IPR050328">
    <property type="entry name" value="Dev_Immune_Receptor"/>
</dbReference>
<sequence length="186" mass="21196">MLPQRQNKDYDCIHILIPNKLIVIRFNGRMILGSLVKLGYVLVTVSVLLMIWVSLSQGREMEVVQYPPCVFNPLCSCSKAVPDLGIVYCQDVPLPRIPPPINSSKVFMLHLENIGLRSIEPYFLQATGLYRLEISHNPLPDIPSEAFVGLERSLWELELQHNQLMSVPSRAIRHLQKLRRLDLTGT</sequence>
<keyword evidence="1" id="KW-0732">Signal</keyword>
<dbReference type="PANTHER" id="PTHR24373">
    <property type="entry name" value="SLIT RELATED LEUCINE-RICH REPEAT NEURONAL PROTEIN"/>
    <property type="match status" value="1"/>
</dbReference>
<dbReference type="InterPro" id="IPR032675">
    <property type="entry name" value="LRR_dom_sf"/>
</dbReference>
<keyword evidence="2" id="KW-0812">Transmembrane</keyword>
<evidence type="ECO:0000313" key="3">
    <source>
        <dbReference type="EMBL" id="CAD7452146.1"/>
    </source>
</evidence>
<dbReference type="Gene3D" id="3.80.10.10">
    <property type="entry name" value="Ribonuclease Inhibitor"/>
    <property type="match status" value="1"/>
</dbReference>
<dbReference type="GO" id="GO:0031012">
    <property type="term" value="C:extracellular matrix"/>
    <property type="evidence" value="ECO:0007669"/>
    <property type="project" value="TreeGrafter"/>
</dbReference>
<organism evidence="3">
    <name type="scientific">Timema tahoe</name>
    <dbReference type="NCBI Taxonomy" id="61484"/>
    <lineage>
        <taxon>Eukaryota</taxon>
        <taxon>Metazoa</taxon>
        <taxon>Ecdysozoa</taxon>
        <taxon>Arthropoda</taxon>
        <taxon>Hexapoda</taxon>
        <taxon>Insecta</taxon>
        <taxon>Pterygota</taxon>
        <taxon>Neoptera</taxon>
        <taxon>Polyneoptera</taxon>
        <taxon>Phasmatodea</taxon>
        <taxon>Timematodea</taxon>
        <taxon>Timematoidea</taxon>
        <taxon>Timematidae</taxon>
        <taxon>Timema</taxon>
    </lineage>
</organism>
<dbReference type="InterPro" id="IPR001611">
    <property type="entry name" value="Leu-rich_rpt"/>
</dbReference>
<evidence type="ECO:0000256" key="2">
    <source>
        <dbReference type="SAM" id="Phobius"/>
    </source>
</evidence>
<reference evidence="3" key="1">
    <citation type="submission" date="2020-11" db="EMBL/GenBank/DDBJ databases">
        <authorList>
            <person name="Tran Van P."/>
        </authorList>
    </citation>
    <scope>NUCLEOTIDE SEQUENCE</scope>
</reference>
<evidence type="ECO:0000256" key="1">
    <source>
        <dbReference type="ARBA" id="ARBA00022729"/>
    </source>
</evidence>
<dbReference type="PANTHER" id="PTHR24373:SF370">
    <property type="entry name" value="FISH-LIPS, ISOFORM E"/>
    <property type="match status" value="1"/>
</dbReference>
<dbReference type="AlphaFoldDB" id="A0A7R9FEM2"/>
<feature type="transmembrane region" description="Helical" evidence="2">
    <location>
        <begin position="35"/>
        <end position="55"/>
    </location>
</feature>
<evidence type="ECO:0008006" key="4">
    <source>
        <dbReference type="Google" id="ProtNLM"/>
    </source>
</evidence>
<keyword evidence="2" id="KW-1133">Transmembrane helix</keyword>
<dbReference type="EMBL" id="OE000047">
    <property type="protein sequence ID" value="CAD7452146.1"/>
    <property type="molecule type" value="Genomic_DNA"/>
</dbReference>
<keyword evidence="2" id="KW-0472">Membrane</keyword>
<dbReference type="GO" id="GO:0005615">
    <property type="term" value="C:extracellular space"/>
    <property type="evidence" value="ECO:0007669"/>
    <property type="project" value="TreeGrafter"/>
</dbReference>